<protein>
    <submittedName>
        <fullName evidence="2">Glycoside hydrolase family 18 protein</fullName>
    </submittedName>
</protein>
<feature type="signal peptide" evidence="1">
    <location>
        <begin position="1"/>
        <end position="24"/>
    </location>
</feature>
<name>A0A167UKL3_9AGAM</name>
<sequence>MTFSFIRLLAVFVAALAISHSIIADPAQVDARSVTSVKRNSVAAAAHFVIYNNLWVTFPSSAQLAGYNVFALSFWLLSGAADQADGWAALTAAQRTAIKTDYDNAGISLVVSAFSSTDTPVSSGAKPTTSPSTFSMTSARPEFLLHLKKARHRYRITRVITLLDEVSPVFAGLVIALSATVYAAPTGGEAYIVSGDVESRKRNPEDDDGLLW</sequence>
<gene>
    <name evidence="2" type="ORF">FIBSPDRAFT_941204</name>
</gene>
<dbReference type="STRING" id="436010.A0A167UKL3"/>
<keyword evidence="2" id="KW-0378">Hydrolase</keyword>
<accession>A0A167UKL3</accession>
<organism evidence="2 3">
    <name type="scientific">Athelia psychrophila</name>
    <dbReference type="NCBI Taxonomy" id="1759441"/>
    <lineage>
        <taxon>Eukaryota</taxon>
        <taxon>Fungi</taxon>
        <taxon>Dikarya</taxon>
        <taxon>Basidiomycota</taxon>
        <taxon>Agaricomycotina</taxon>
        <taxon>Agaricomycetes</taxon>
        <taxon>Agaricomycetidae</taxon>
        <taxon>Atheliales</taxon>
        <taxon>Atheliaceae</taxon>
        <taxon>Athelia</taxon>
    </lineage>
</organism>
<proteinExistence type="predicted"/>
<reference evidence="2 3" key="1">
    <citation type="journal article" date="2016" name="Mol. Biol. Evol.">
        <title>Comparative Genomics of Early-Diverging Mushroom-Forming Fungi Provides Insights into the Origins of Lignocellulose Decay Capabilities.</title>
        <authorList>
            <person name="Nagy L.G."/>
            <person name="Riley R."/>
            <person name="Tritt A."/>
            <person name="Adam C."/>
            <person name="Daum C."/>
            <person name="Floudas D."/>
            <person name="Sun H."/>
            <person name="Yadav J.S."/>
            <person name="Pangilinan J."/>
            <person name="Larsson K.H."/>
            <person name="Matsuura K."/>
            <person name="Barry K."/>
            <person name="Labutti K."/>
            <person name="Kuo R."/>
            <person name="Ohm R.A."/>
            <person name="Bhattacharya S.S."/>
            <person name="Shirouzu T."/>
            <person name="Yoshinaga Y."/>
            <person name="Martin F.M."/>
            <person name="Grigoriev I.V."/>
            <person name="Hibbett D.S."/>
        </authorList>
    </citation>
    <scope>NUCLEOTIDE SEQUENCE [LARGE SCALE GENOMIC DNA]</scope>
    <source>
        <strain evidence="2 3">CBS 109695</strain>
    </source>
</reference>
<evidence type="ECO:0000256" key="1">
    <source>
        <dbReference type="SAM" id="SignalP"/>
    </source>
</evidence>
<feature type="chain" id="PRO_5007893054" evidence="1">
    <location>
        <begin position="25"/>
        <end position="212"/>
    </location>
</feature>
<keyword evidence="3" id="KW-1185">Reference proteome</keyword>
<dbReference type="GO" id="GO:0016787">
    <property type="term" value="F:hydrolase activity"/>
    <property type="evidence" value="ECO:0007669"/>
    <property type="project" value="UniProtKB-KW"/>
</dbReference>
<evidence type="ECO:0000313" key="2">
    <source>
        <dbReference type="EMBL" id="KZP04043.1"/>
    </source>
</evidence>
<keyword evidence="1" id="KW-0732">Signal</keyword>
<dbReference type="OrthoDB" id="2688857at2759"/>
<dbReference type="Proteomes" id="UP000076532">
    <property type="component" value="Unassembled WGS sequence"/>
</dbReference>
<dbReference type="EMBL" id="KV417966">
    <property type="protein sequence ID" value="KZP04043.1"/>
    <property type="molecule type" value="Genomic_DNA"/>
</dbReference>
<dbReference type="AlphaFoldDB" id="A0A167UKL3"/>
<evidence type="ECO:0000313" key="3">
    <source>
        <dbReference type="Proteomes" id="UP000076532"/>
    </source>
</evidence>